<dbReference type="PANTHER" id="PTHR15197:SF0">
    <property type="entry name" value="COILIN"/>
    <property type="match status" value="1"/>
</dbReference>
<feature type="compositionally biased region" description="Gly residues" evidence="1">
    <location>
        <begin position="317"/>
        <end position="335"/>
    </location>
</feature>
<feature type="domain" description="Coilin tudor" evidence="3">
    <location>
        <begin position="382"/>
        <end position="466"/>
    </location>
</feature>
<dbReference type="Ensembl" id="ENSOSIT00000035133.1">
    <property type="protein sequence ID" value="ENSOSIP00000033334.1"/>
    <property type="gene ID" value="ENSOSIG00000016864.1"/>
</dbReference>
<dbReference type="Pfam" id="PF23086">
    <property type="entry name" value="Tudor_Coilin"/>
    <property type="match status" value="1"/>
</dbReference>
<dbReference type="InterPro" id="IPR031722">
    <property type="entry name" value="Coilin_N"/>
</dbReference>
<dbReference type="Proteomes" id="UP000694383">
    <property type="component" value="Unplaced"/>
</dbReference>
<proteinExistence type="predicted"/>
<protein>
    <recommendedName>
        <fullName evidence="6">Coilin</fullName>
    </recommendedName>
</protein>
<dbReference type="GO" id="GO:0030620">
    <property type="term" value="F:U2 snRNA binding"/>
    <property type="evidence" value="ECO:0007669"/>
    <property type="project" value="TreeGrafter"/>
</dbReference>
<dbReference type="Pfam" id="PF15862">
    <property type="entry name" value="Coilin_N"/>
    <property type="match status" value="1"/>
</dbReference>
<evidence type="ECO:0008006" key="6">
    <source>
        <dbReference type="Google" id="ProtNLM"/>
    </source>
</evidence>
<dbReference type="InterPro" id="IPR024822">
    <property type="entry name" value="Coilin"/>
</dbReference>
<dbReference type="GeneTree" id="ENSGT00390000004832"/>
<evidence type="ECO:0000256" key="1">
    <source>
        <dbReference type="SAM" id="MobiDB-lite"/>
    </source>
</evidence>
<evidence type="ECO:0000313" key="4">
    <source>
        <dbReference type="Ensembl" id="ENSOSIP00000033334.1"/>
    </source>
</evidence>
<feature type="region of interest" description="Disordered" evidence="1">
    <location>
        <begin position="103"/>
        <end position="339"/>
    </location>
</feature>
<sequence>MAALGDSLIRLRLLFDYPPPAVAGCRMCWLLVDRNACRVVADLEGLIRQKFEFSRGSVLSLFVEDCYLPHTESIFVVRDNDSVRVKVDCVAALNGYSSCADAEGVKSKKRRRDGGEEGQLAEIKKKKKKKKREEAGRSKQETVDRTEASPGRTRKKKRRKEGDKTNTAAPKPAAPPRKNPPSAPPSAGSNKKKAPAKTQSSSTESSSEESNCPKRTAARTAPPTPAASKTPPNTKPPQKTTRPPSSSSSETDSDGSAPTPKCPEAPSALKQTDGVQAAPPQDKGAEPADAGSEEEIQLVIRRPQQPNRHADGLWSRRGGGLGARGGAGGAAGRGFSGQNSDIETPLQARSVSAPFLYCCRQRKRLSLVLVCLQNGAGAPPTRDYSSMPLLAAPAQPGQRIAFKLLELTENYTPEVSEYKEAKIVSFDPTTKQIELELLHASEAPAEPGKFDLVYQNPDGSERVEYAVPRGSKVTERWESLLEPRLILEV</sequence>
<name>A0A8C7YY83_9TELE</name>
<dbReference type="GO" id="GO:0000387">
    <property type="term" value="P:spliceosomal snRNP assembly"/>
    <property type="evidence" value="ECO:0007669"/>
    <property type="project" value="TreeGrafter"/>
</dbReference>
<feature type="compositionally biased region" description="Low complexity" evidence="1">
    <location>
        <begin position="196"/>
        <end position="250"/>
    </location>
</feature>
<organism evidence="4 5">
    <name type="scientific">Oryzias sinensis</name>
    <name type="common">Chinese medaka</name>
    <dbReference type="NCBI Taxonomy" id="183150"/>
    <lineage>
        <taxon>Eukaryota</taxon>
        <taxon>Metazoa</taxon>
        <taxon>Chordata</taxon>
        <taxon>Craniata</taxon>
        <taxon>Vertebrata</taxon>
        <taxon>Euteleostomi</taxon>
        <taxon>Actinopterygii</taxon>
        <taxon>Neopterygii</taxon>
        <taxon>Teleostei</taxon>
        <taxon>Neoteleostei</taxon>
        <taxon>Acanthomorphata</taxon>
        <taxon>Ovalentaria</taxon>
        <taxon>Atherinomorphae</taxon>
        <taxon>Beloniformes</taxon>
        <taxon>Adrianichthyidae</taxon>
        <taxon>Oryziinae</taxon>
        <taxon>Oryzias</taxon>
    </lineage>
</organism>
<feature type="compositionally biased region" description="Basic and acidic residues" evidence="1">
    <location>
        <begin position="132"/>
        <end position="147"/>
    </location>
</feature>
<dbReference type="GO" id="GO:0015030">
    <property type="term" value="C:Cajal body"/>
    <property type="evidence" value="ECO:0007669"/>
    <property type="project" value="TreeGrafter"/>
</dbReference>
<dbReference type="GO" id="GO:0030619">
    <property type="term" value="F:U1 snRNA binding"/>
    <property type="evidence" value="ECO:0007669"/>
    <property type="project" value="TreeGrafter"/>
</dbReference>
<keyword evidence="5" id="KW-1185">Reference proteome</keyword>
<evidence type="ECO:0000313" key="5">
    <source>
        <dbReference type="Proteomes" id="UP000694383"/>
    </source>
</evidence>
<evidence type="ECO:0000259" key="2">
    <source>
        <dbReference type="Pfam" id="PF15862"/>
    </source>
</evidence>
<feature type="compositionally biased region" description="Pro residues" evidence="1">
    <location>
        <begin position="172"/>
        <end position="184"/>
    </location>
</feature>
<dbReference type="AlphaFoldDB" id="A0A8C7YY83"/>
<evidence type="ECO:0000259" key="3">
    <source>
        <dbReference type="Pfam" id="PF23086"/>
    </source>
</evidence>
<reference evidence="4" key="1">
    <citation type="submission" date="2025-08" db="UniProtKB">
        <authorList>
            <consortium name="Ensembl"/>
        </authorList>
    </citation>
    <scope>IDENTIFICATION</scope>
</reference>
<dbReference type="InterPro" id="IPR056398">
    <property type="entry name" value="Tudor_Coilin"/>
</dbReference>
<reference evidence="4" key="2">
    <citation type="submission" date="2025-09" db="UniProtKB">
        <authorList>
            <consortium name="Ensembl"/>
        </authorList>
    </citation>
    <scope>IDENTIFICATION</scope>
</reference>
<accession>A0A8C7YY83</accession>
<feature type="domain" description="Coilin N-terminal" evidence="2">
    <location>
        <begin position="9"/>
        <end position="132"/>
    </location>
</feature>
<dbReference type="PANTHER" id="PTHR15197">
    <property type="entry name" value="COILIN P80"/>
    <property type="match status" value="1"/>
</dbReference>